<dbReference type="InterPro" id="IPR027417">
    <property type="entry name" value="P-loop_NTPase"/>
</dbReference>
<dbReference type="KEGG" id="cyj:Cyan7822_6930"/>
<dbReference type="HOGENOM" id="CLU_037612_1_4_3"/>
<dbReference type="Gene3D" id="3.40.50.300">
    <property type="entry name" value="P-loop containing nucleotide triphosphate hydrolases"/>
    <property type="match status" value="1"/>
</dbReference>
<dbReference type="EMBL" id="CP002201">
    <property type="protein sequence ID" value="ADN18570.1"/>
    <property type="molecule type" value="Genomic_DNA"/>
</dbReference>
<proteinExistence type="predicted"/>
<keyword evidence="3" id="KW-1185">Reference proteome</keyword>
<geneLocation type="plasmid" evidence="2 3">
    <name>Cy782203</name>
</geneLocation>
<dbReference type="SUPFAM" id="SSF52540">
    <property type="entry name" value="P-loop containing nucleoside triphosphate hydrolases"/>
    <property type="match status" value="1"/>
</dbReference>
<evidence type="ECO:0000259" key="1">
    <source>
        <dbReference type="Pfam" id="PF13614"/>
    </source>
</evidence>
<dbReference type="Proteomes" id="UP000008206">
    <property type="component" value="Plasmid Cy782203"/>
</dbReference>
<name>E0UNP0_GLOV7</name>
<dbReference type="PANTHER" id="PTHR13696:SF99">
    <property type="entry name" value="COBYRINIC ACID AC-DIAMIDE SYNTHASE"/>
    <property type="match status" value="1"/>
</dbReference>
<organism evidence="2 3">
    <name type="scientific">Gloeothece verrucosa (strain PCC 7822)</name>
    <name type="common">Cyanothece sp. (strain PCC 7822)</name>
    <dbReference type="NCBI Taxonomy" id="497965"/>
    <lineage>
        <taxon>Bacteria</taxon>
        <taxon>Bacillati</taxon>
        <taxon>Cyanobacteriota</taxon>
        <taxon>Cyanophyceae</taxon>
        <taxon>Oscillatoriophycideae</taxon>
        <taxon>Chroococcales</taxon>
        <taxon>Aphanothecaceae</taxon>
        <taxon>Gloeothece</taxon>
        <taxon>Gloeothece verrucosa</taxon>
    </lineage>
</organism>
<sequence length="257" mass="28290">MLTLAIVSLSGGQGKTTCALFLGKRLAKEGWPTLVVDADPQHNLTTYLEAKVDQQPTLLEFLKKAVELSEAIYPVDGKDNLYIIPSDDALDAANEYLASSGAAAILLKRRLEVLKDTFKVCLIDAPPQRSQICLSIVGAADYLLIPAEATVKGYGSLVRSIDLWKSMRDELKVSEAELLGVLPFRDRWIGLTQSKESQLSVTAMGEEVGREFILPSIRESERYKQAINQGKLLSEMGFGDLEYPFDVLVDLIKGLIN</sequence>
<accession>E0UNP0</accession>
<evidence type="ECO:0000313" key="3">
    <source>
        <dbReference type="Proteomes" id="UP000008206"/>
    </source>
</evidence>
<protein>
    <submittedName>
        <fullName evidence="2">Cobyrinic acid ac-diamide synthase</fullName>
    </submittedName>
</protein>
<feature type="domain" description="AAA" evidence="1">
    <location>
        <begin position="3"/>
        <end position="169"/>
    </location>
</feature>
<reference evidence="3" key="1">
    <citation type="journal article" date="2011" name="MBio">
        <title>Novel metabolic attributes of the genus Cyanothece, comprising a group of unicellular nitrogen-fixing Cyanobacteria.</title>
        <authorList>
            <person name="Bandyopadhyay A."/>
            <person name="Elvitigala T."/>
            <person name="Welsh E."/>
            <person name="Stockel J."/>
            <person name="Liberton M."/>
            <person name="Min H."/>
            <person name="Sherman L.A."/>
            <person name="Pakrasi H.B."/>
        </authorList>
    </citation>
    <scope>NUCLEOTIDE SEQUENCE [LARGE SCALE GENOMIC DNA]</scope>
    <source>
        <strain evidence="3">PCC 7822</strain>
        <plasmid evidence="3">Cy782203</plasmid>
    </source>
</reference>
<keyword evidence="2" id="KW-0614">Plasmid</keyword>
<dbReference type="InterPro" id="IPR025669">
    <property type="entry name" value="AAA_dom"/>
</dbReference>
<dbReference type="AlphaFoldDB" id="E0UNP0"/>
<dbReference type="RefSeq" id="WP_013325695.1">
    <property type="nucleotide sequence ID" value="NC_014502.1"/>
</dbReference>
<dbReference type="PANTHER" id="PTHR13696">
    <property type="entry name" value="P-LOOP CONTAINING NUCLEOSIDE TRIPHOSPHATE HYDROLASE"/>
    <property type="match status" value="1"/>
</dbReference>
<gene>
    <name evidence="2" type="ordered locus">Cyan7822_6930</name>
</gene>
<dbReference type="Pfam" id="PF13614">
    <property type="entry name" value="AAA_31"/>
    <property type="match status" value="1"/>
</dbReference>
<dbReference type="CDD" id="cd02042">
    <property type="entry name" value="ParAB_family"/>
    <property type="match status" value="1"/>
</dbReference>
<dbReference type="InterPro" id="IPR050678">
    <property type="entry name" value="DNA_Partitioning_ATPase"/>
</dbReference>
<evidence type="ECO:0000313" key="2">
    <source>
        <dbReference type="EMBL" id="ADN18570.1"/>
    </source>
</evidence>
<dbReference type="OrthoDB" id="479754at2"/>